<dbReference type="Gene3D" id="4.10.1080.10">
    <property type="entry name" value="TSP type-3 repeat"/>
    <property type="match status" value="1"/>
</dbReference>
<dbReference type="SUPFAM" id="SSF103647">
    <property type="entry name" value="TSP type-3 repeat"/>
    <property type="match status" value="2"/>
</dbReference>
<name>A0A366HUU6_9BACT</name>
<keyword evidence="2" id="KW-0964">Secreted</keyword>
<comment type="subcellular location">
    <subcellularLocation>
        <location evidence="1">Secreted</location>
    </subcellularLocation>
</comment>
<dbReference type="EMBL" id="QNRR01000002">
    <property type="protein sequence ID" value="RBP46477.1"/>
    <property type="molecule type" value="Genomic_DNA"/>
</dbReference>
<dbReference type="Gene3D" id="2.160.20.10">
    <property type="entry name" value="Single-stranded right-handed beta-helix, Pectin lyase-like"/>
    <property type="match status" value="3"/>
</dbReference>
<dbReference type="InterPro" id="IPR003961">
    <property type="entry name" value="FN3_dom"/>
</dbReference>
<protein>
    <submittedName>
        <fullName evidence="7">FG-GAP repeat protein</fullName>
    </submittedName>
</protein>
<dbReference type="PANTHER" id="PTHR37467:SF1">
    <property type="entry name" value="EXPORTED CALCIUM-BINDING GLYCOPROTEIN"/>
    <property type="match status" value="1"/>
</dbReference>
<dbReference type="Gene3D" id="2.60.40.10">
    <property type="entry name" value="Immunoglobulins"/>
    <property type="match status" value="1"/>
</dbReference>
<sequence length="2584" mass="272399">MPYFRFFRCSSGETQVKHGVGVGFSTFLSTWTVRLPALLFGCTASLVVAGPLEIPTNARLLITGTNQASVMWVDNATGETGYEIQRRTGDSGSWGQVNLPAADATSWTDNAVPANSQVYYRVRTKNGAFTSVWSNVACLTNPGDSDADGIPDGVETAAGLDPSDWKDATADLDGDGVPNVWEYALSTDMTDDNSKPAPNITVDPSVVTETSSVKRTIHGAITALPSHSTNPPYSIVVVKPGVYEENISVASTQRVAILSDGSGSPPEIRGYSPHYNRIQVVEALGDMVIDGFRITRKAGDRGFGMTVFPNSSRRMVRVVNCLISEQQYPTGMGNGTGIEQKLGRLVVAHSVIYGNTRNGGQGAGLFSSTSSQESQAVSINSIYWNSPSGATSEVFHNGTATFVNCIIRNGSTWGGITSDPLLNPRGFLTSGSPAIGVGASGHGAPLDINIESRDASPDIGVDEFIDVDADGIPDRFETAGDLLPGGDDDGDGLGNLAEYATHGANPTIADSDGDGLNDGDEVTEGTRLAVSDSDDDGLPDGYEVLHGLNPLSIWDRLGDADGDRIPNFWEYKRGSSPSNAGSKPTTDWIVSPSQAGTGIYKATITQAVNAVTTAGAYAIIEVRPGTYFENVVTTSGRNILLLADQQMSPVEICAPDTTYAVRLNGEAVVDGFKLSRKPDAEEVTWPGIFVDADFKTIGLERVQTKVVNCFIHGHNRLDGGGIQLYTGRLMVSHCTITGNSASGNGNGISVGGNSLHLVNSIVWNPAGASASQVYKATAGEVVVANSVIYGGEHGALSSDPLLNPRGLLTKLSPAIGAGAAGYAGTDYQGEARTGAPDLGADEFVDSDSDGLPDTVEALGATDPGTDSDSDGLSNLAEYSTHGTHAHVADTDGDGLNDGGEVTAGTNAFNSDSDLDIMPDGFEVTYGLNPLNYRDALDDEDGDRIPNVYEWANSTDPTNSSSVPVAHYTVDPAATPSATVKNTISAAVTAANGTTPEYKIIFVKAGTYEEPMHVTTRALLILGEPGLQLPVISPDSASFFVVLNKHHAMVDGFEIRADDGVIGSNGVFAGSGKYRRLVNCRIHGHRGANGPAIYLQAGELSVVNCTIFGNAHPMTGPVSTRSSGIYLFNAHLHMVNSILWNTEQAGLIPHIVKGAGTIEVNNSIILGGEFGASGLDPLLDPVFGILRSGSPAINAGSASILGVTHGDFQGESRVGSPDIGADEYVDADSDGLPDVWEQHFYSNLAYSSTDDTDWDGVNNSQELANGTDPNVQDGEGPPDPLRAPMAPWQPSDSYVIGAPTTTGSISGASTGPWTVQTNATGFSSTNESAFWLPTGVKNGAVLEWTPVPTSLQGVGDLAGIMFRLSEDDETGKPFVFLGLRKTASSPSVQYQVEVAWRSSESQVQHRRIPNFTLPGGAFATGMRFRLELISGRVVLSFGRPKSGGAGFEPWEQRMAIELGGEDLWTGAEAPLVFGGMAFSSGTGGTSSFSIASDELQIGPGGSGTRWWRVAEPHDLNTESVDPLRLGMQNLLTEFSNADVDVDLINPGSVPTSSEIWNADYWQGSVTGASPVLKSLNLSGIVHPTPREYVDVYMRVCGMDSDGVGTDTARPALSVESNGNAVNLASAPAVGGGSAENDTWVYVGRLGAESTTYTDLTREIDCILTWNLAGLGSAGSLSKFTFDGLLFVGGSTQADANEDQIPDDRDPAGLYTRGGDWDGDGWEDAEEFMLGSNGSAADSPLPLPTITALPGPDPLYIARGHWSPTPVSVKVTYDSAGTKPVKGYGVELVFEDRLGDVGFATTRLAQPQFSNFRGTTDENGVFTSEVWASSRSAIPSSGQSYHVRAESPGASGPTPVQFALRTYDNHAPHSINADGVTRGLGFTVPFVHSVAGKIAATGNWLATGDPLGHTTMDLGGVTAFLPSFSNINLPDMGQAVILWRWNPYDGGFWQPTQFLVPDSTADTGFGSSIVINEHPDPAMGASALMAVAVGGTISKLYVYALSEDGTIWRRWPRDNFVMSIPAGSSPAAFHGRWLALSNPNSSRGKVDLYRFVPQGVPGNYSWFFPTSVAQTLTPTVTGNSDLFGTSVSFSENGQRLVVGAPTNRSPAFPNQTGVAEPSVYVYEPATSGTSWNLVSPVLQNTVSTPAGGTWSDWTNFGQSVLAAGDQVVVGAPIMGGGADTSLYATLGQPGGAIASYRLQSGAWVQTGLYNGPYYTFGHELAGGSPWVYATAATLDTYLLNGNVVTASSDPEDNIWPLPAFVRSYRFDSGGLLVEESGGELTMGHTTAAKPIAASGASLFAMRTENEGHLHTYGEFRWMPSVNRSLAENSVVATLDVEDLQWNNPTLFPFETMALTLTEPVTLWSVTAANGLWDLKMIDEDLLQASQSDVFWLGLQAADLAGDTHVEFLGIKLNRLLEAPEITSGRWINANAVEIGWDYEAVNPDNYLAEYASLNGSPGPAYSITGVVTGNERKAQLEVTPGSAGVATRLKSRIGNDSSSYSNEYTIPYDSDADGLPDWWEALLGGSANPSADPDGDNLTNLQEFNGGTNPYAADTDGDGINDDVDSSSLNRNSNATGVVVHTVLQP</sequence>
<feature type="region of interest" description="Disordered" evidence="5">
    <location>
        <begin position="2524"/>
        <end position="2570"/>
    </location>
</feature>
<dbReference type="PROSITE" id="PS50853">
    <property type="entry name" value="FN3"/>
    <property type="match status" value="1"/>
</dbReference>
<dbReference type="InterPro" id="IPR028974">
    <property type="entry name" value="TSP_type-3_rpt"/>
</dbReference>
<feature type="compositionally biased region" description="Acidic residues" evidence="5">
    <location>
        <begin position="839"/>
        <end position="850"/>
    </location>
</feature>
<dbReference type="InterPro" id="IPR036116">
    <property type="entry name" value="FN3_sf"/>
</dbReference>
<dbReference type="PANTHER" id="PTHR37467">
    <property type="entry name" value="EXPORTED CALCIUM-BINDING GLYCOPROTEIN-RELATED"/>
    <property type="match status" value="1"/>
</dbReference>
<evidence type="ECO:0000256" key="3">
    <source>
        <dbReference type="ARBA" id="ARBA00022729"/>
    </source>
</evidence>
<dbReference type="SUPFAM" id="SSF51126">
    <property type="entry name" value="Pectin lyase-like"/>
    <property type="match status" value="3"/>
</dbReference>
<evidence type="ECO:0000256" key="2">
    <source>
        <dbReference type="ARBA" id="ARBA00022525"/>
    </source>
</evidence>
<proteinExistence type="predicted"/>
<feature type="domain" description="Fibronectin type-III" evidence="6">
    <location>
        <begin position="54"/>
        <end position="144"/>
    </location>
</feature>
<keyword evidence="4" id="KW-0106">Calcium</keyword>
<evidence type="ECO:0000256" key="5">
    <source>
        <dbReference type="SAM" id="MobiDB-lite"/>
    </source>
</evidence>
<feature type="compositionally biased region" description="Polar residues" evidence="5">
    <location>
        <begin position="1256"/>
        <end position="1269"/>
    </location>
</feature>
<dbReference type="SUPFAM" id="SSF49265">
    <property type="entry name" value="Fibronectin type III"/>
    <property type="match status" value="1"/>
</dbReference>
<evidence type="ECO:0000313" key="7">
    <source>
        <dbReference type="EMBL" id="RBP46477.1"/>
    </source>
</evidence>
<feature type="region of interest" description="Disordered" evidence="5">
    <location>
        <begin position="503"/>
        <end position="522"/>
    </location>
</feature>
<comment type="caution">
    <text evidence="7">The sequence shown here is derived from an EMBL/GenBank/DDBJ whole genome shotgun (WGS) entry which is preliminary data.</text>
</comment>
<reference evidence="7 8" key="1">
    <citation type="submission" date="2018-06" db="EMBL/GenBank/DDBJ databases">
        <title>Genomic Encyclopedia of Type Strains, Phase IV (KMG-IV): sequencing the most valuable type-strain genomes for metagenomic binning, comparative biology and taxonomic classification.</title>
        <authorList>
            <person name="Goeker M."/>
        </authorList>
    </citation>
    <scope>NUCLEOTIDE SEQUENCE [LARGE SCALE GENOMIC DNA]</scope>
    <source>
        <strain evidence="7 8">DSM 25532</strain>
    </source>
</reference>
<keyword evidence="3" id="KW-0732">Signal</keyword>
<dbReference type="SMART" id="SM00710">
    <property type="entry name" value="PbH1"/>
    <property type="match status" value="5"/>
</dbReference>
<evidence type="ECO:0000259" key="6">
    <source>
        <dbReference type="PROSITE" id="PS50853"/>
    </source>
</evidence>
<dbReference type="CDD" id="cd00063">
    <property type="entry name" value="FN3"/>
    <property type="match status" value="1"/>
</dbReference>
<keyword evidence="8" id="KW-1185">Reference proteome</keyword>
<gene>
    <name evidence="7" type="ORF">DES53_102868</name>
</gene>
<feature type="compositionally biased region" description="Acidic residues" evidence="5">
    <location>
        <begin position="2553"/>
        <end position="2563"/>
    </location>
</feature>
<dbReference type="InterPro" id="IPR013783">
    <property type="entry name" value="Ig-like_fold"/>
</dbReference>
<evidence type="ECO:0000313" key="8">
    <source>
        <dbReference type="Proteomes" id="UP000253426"/>
    </source>
</evidence>
<dbReference type="GO" id="GO:0005509">
    <property type="term" value="F:calcium ion binding"/>
    <property type="evidence" value="ECO:0007669"/>
    <property type="project" value="InterPro"/>
</dbReference>
<accession>A0A366HUU6</accession>
<dbReference type="Proteomes" id="UP000253426">
    <property type="component" value="Unassembled WGS sequence"/>
</dbReference>
<dbReference type="InterPro" id="IPR059100">
    <property type="entry name" value="TSP3_bac"/>
</dbReference>
<evidence type="ECO:0000256" key="1">
    <source>
        <dbReference type="ARBA" id="ARBA00004613"/>
    </source>
</evidence>
<dbReference type="InterPro" id="IPR006626">
    <property type="entry name" value="PbH1"/>
</dbReference>
<dbReference type="Pfam" id="PF18884">
    <property type="entry name" value="TSP3_bac"/>
    <property type="match status" value="4"/>
</dbReference>
<dbReference type="InterPro" id="IPR011050">
    <property type="entry name" value="Pectin_lyase_fold/virulence"/>
</dbReference>
<organism evidence="7 8">
    <name type="scientific">Roseimicrobium gellanilyticum</name>
    <dbReference type="NCBI Taxonomy" id="748857"/>
    <lineage>
        <taxon>Bacteria</taxon>
        <taxon>Pseudomonadati</taxon>
        <taxon>Verrucomicrobiota</taxon>
        <taxon>Verrucomicrobiia</taxon>
        <taxon>Verrucomicrobiales</taxon>
        <taxon>Verrucomicrobiaceae</taxon>
        <taxon>Roseimicrobium</taxon>
    </lineage>
</organism>
<evidence type="ECO:0000256" key="4">
    <source>
        <dbReference type="ARBA" id="ARBA00022837"/>
    </source>
</evidence>
<dbReference type="InterPro" id="IPR012334">
    <property type="entry name" value="Pectin_lyas_fold"/>
</dbReference>
<feature type="region of interest" description="Disordered" evidence="5">
    <location>
        <begin position="1251"/>
        <end position="1281"/>
    </location>
</feature>
<feature type="region of interest" description="Disordered" evidence="5">
    <location>
        <begin position="832"/>
        <end position="872"/>
    </location>
</feature>
<feature type="compositionally biased region" description="Acidic residues" evidence="5">
    <location>
        <begin position="511"/>
        <end position="522"/>
    </location>
</feature>
<dbReference type="InterPro" id="IPR053180">
    <property type="entry name" value="Ca-binding_acidic-repeat"/>
</dbReference>
<feature type="compositionally biased region" description="Polar residues" evidence="5">
    <location>
        <begin position="2535"/>
        <end position="2546"/>
    </location>
</feature>